<feature type="domain" description="Integrase catalytic" evidence="15">
    <location>
        <begin position="104"/>
        <end position="237"/>
    </location>
</feature>
<dbReference type="GO" id="GO:0016787">
    <property type="term" value="F:hydrolase activity"/>
    <property type="evidence" value="ECO:0007669"/>
    <property type="project" value="UniProtKB-KW"/>
</dbReference>
<evidence type="ECO:0000256" key="1">
    <source>
        <dbReference type="ARBA" id="ARBA00022578"/>
    </source>
</evidence>
<dbReference type="EMBL" id="AVOT02105728">
    <property type="protein sequence ID" value="MBW0579710.1"/>
    <property type="molecule type" value="Genomic_DNA"/>
</dbReference>
<accession>A0A9Q3Q0C2</accession>
<evidence type="ECO:0000256" key="5">
    <source>
        <dbReference type="ARBA" id="ARBA00022759"/>
    </source>
</evidence>
<evidence type="ECO:0000256" key="7">
    <source>
        <dbReference type="ARBA" id="ARBA00022842"/>
    </source>
</evidence>
<dbReference type="GO" id="GO:0003964">
    <property type="term" value="F:RNA-directed DNA polymerase activity"/>
    <property type="evidence" value="ECO:0007669"/>
    <property type="project" value="UniProtKB-KW"/>
</dbReference>
<keyword evidence="8" id="KW-0694">RNA-binding</keyword>
<dbReference type="PROSITE" id="PS50994">
    <property type="entry name" value="INTEGRASE"/>
    <property type="match status" value="1"/>
</dbReference>
<proteinExistence type="predicted"/>
<gene>
    <name evidence="16" type="ORF">O181_119425</name>
</gene>
<dbReference type="PANTHER" id="PTHR42648">
    <property type="entry name" value="TRANSPOSASE, PUTATIVE-RELATED"/>
    <property type="match status" value="1"/>
</dbReference>
<dbReference type="InterPro" id="IPR001584">
    <property type="entry name" value="Integrase_cat-core"/>
</dbReference>
<keyword evidence="11" id="KW-0808">Transferase</keyword>
<keyword evidence="3" id="KW-0540">Nuclease</keyword>
<evidence type="ECO:0000256" key="4">
    <source>
        <dbReference type="ARBA" id="ARBA00022723"/>
    </source>
</evidence>
<keyword evidence="17" id="KW-1185">Reference proteome</keyword>
<keyword evidence="10" id="KW-0695">RNA-directed DNA polymerase</keyword>
<evidence type="ECO:0000256" key="3">
    <source>
        <dbReference type="ARBA" id="ARBA00022722"/>
    </source>
</evidence>
<dbReference type="InterPro" id="IPR012337">
    <property type="entry name" value="RNaseH-like_sf"/>
</dbReference>
<comment type="caution">
    <text evidence="16">The sequence shown here is derived from an EMBL/GenBank/DDBJ whole genome shotgun (WGS) entry which is preliminary data.</text>
</comment>
<keyword evidence="7" id="KW-0460">Magnesium</keyword>
<dbReference type="OrthoDB" id="7691805at2759"/>
<dbReference type="Gene3D" id="3.30.420.10">
    <property type="entry name" value="Ribonuclease H-like superfamily/Ribonuclease H"/>
    <property type="match status" value="1"/>
</dbReference>
<keyword evidence="9" id="KW-0229">DNA integration</keyword>
<dbReference type="GO" id="GO:0032196">
    <property type="term" value="P:transposition"/>
    <property type="evidence" value="ECO:0007669"/>
    <property type="project" value="UniProtKB-KW"/>
</dbReference>
<evidence type="ECO:0000256" key="13">
    <source>
        <dbReference type="ARBA" id="ARBA00048173"/>
    </source>
</evidence>
<sequence length="237" mass="26159">MGPSLQKGAVLRGHPGGADLFDKDGKLILETQLVNNILVIKSSPSNSVNAISSSDSLLMHQQLGHPGNDLALRVVPGVDFSLLDCTSCLLSKAHRLPFQGKFPDALFPLDVVHMDVCGPITPATCAGNRYIFQIIDGFSRMRFTFHLKRKSEFLESFVSFKRLVKNQTGRKIRAGVSDSGGNFVNSKFTNMFKIFGIDHLLTAPFTPQQNPVSERGNRTLLEKTRVLLADSQVPTYW</sequence>
<keyword evidence="12" id="KW-0233">DNA recombination</keyword>
<keyword evidence="2" id="KW-0548">Nucleotidyltransferase</keyword>
<evidence type="ECO:0000256" key="12">
    <source>
        <dbReference type="ARBA" id="ARBA00023172"/>
    </source>
</evidence>
<organism evidence="16 17">
    <name type="scientific">Austropuccinia psidii MF-1</name>
    <dbReference type="NCBI Taxonomy" id="1389203"/>
    <lineage>
        <taxon>Eukaryota</taxon>
        <taxon>Fungi</taxon>
        <taxon>Dikarya</taxon>
        <taxon>Basidiomycota</taxon>
        <taxon>Pucciniomycotina</taxon>
        <taxon>Pucciniomycetes</taxon>
        <taxon>Pucciniales</taxon>
        <taxon>Sphaerophragmiaceae</taxon>
        <taxon>Austropuccinia</taxon>
    </lineage>
</organism>
<comment type="catalytic activity">
    <reaction evidence="14">
        <text>DNA(n) + a 2'-deoxyribonucleoside 5'-triphosphate = DNA(n+1) + diphosphate</text>
        <dbReference type="Rhea" id="RHEA:22508"/>
        <dbReference type="Rhea" id="RHEA-COMP:17339"/>
        <dbReference type="Rhea" id="RHEA-COMP:17340"/>
        <dbReference type="ChEBI" id="CHEBI:33019"/>
        <dbReference type="ChEBI" id="CHEBI:61560"/>
        <dbReference type="ChEBI" id="CHEBI:173112"/>
        <dbReference type="EC" id="2.7.7.7"/>
    </reaction>
</comment>
<evidence type="ECO:0000256" key="9">
    <source>
        <dbReference type="ARBA" id="ARBA00022908"/>
    </source>
</evidence>
<dbReference type="Proteomes" id="UP000765509">
    <property type="component" value="Unassembled WGS sequence"/>
</dbReference>
<keyword evidence="4" id="KW-0479">Metal-binding</keyword>
<evidence type="ECO:0000256" key="14">
    <source>
        <dbReference type="ARBA" id="ARBA00049244"/>
    </source>
</evidence>
<dbReference type="Pfam" id="PF00665">
    <property type="entry name" value="rve"/>
    <property type="match status" value="1"/>
</dbReference>
<evidence type="ECO:0000259" key="15">
    <source>
        <dbReference type="PROSITE" id="PS50994"/>
    </source>
</evidence>
<name>A0A9Q3Q0C2_9BASI</name>
<dbReference type="GO" id="GO:0006310">
    <property type="term" value="P:DNA recombination"/>
    <property type="evidence" value="ECO:0007669"/>
    <property type="project" value="UniProtKB-KW"/>
</dbReference>
<evidence type="ECO:0000256" key="11">
    <source>
        <dbReference type="ARBA" id="ARBA00022932"/>
    </source>
</evidence>
<dbReference type="GO" id="GO:0005634">
    <property type="term" value="C:nucleus"/>
    <property type="evidence" value="ECO:0007669"/>
    <property type="project" value="UniProtKB-ARBA"/>
</dbReference>
<keyword evidence="5" id="KW-0255">Endonuclease</keyword>
<dbReference type="InterPro" id="IPR036397">
    <property type="entry name" value="RNaseH_sf"/>
</dbReference>
<evidence type="ECO:0000256" key="6">
    <source>
        <dbReference type="ARBA" id="ARBA00022801"/>
    </source>
</evidence>
<dbReference type="GO" id="GO:0004519">
    <property type="term" value="F:endonuclease activity"/>
    <property type="evidence" value="ECO:0007669"/>
    <property type="project" value="UniProtKB-KW"/>
</dbReference>
<evidence type="ECO:0000256" key="8">
    <source>
        <dbReference type="ARBA" id="ARBA00022884"/>
    </source>
</evidence>
<keyword evidence="1" id="KW-0815">Transposition</keyword>
<dbReference type="SUPFAM" id="SSF53098">
    <property type="entry name" value="Ribonuclease H-like"/>
    <property type="match status" value="1"/>
</dbReference>
<evidence type="ECO:0000256" key="10">
    <source>
        <dbReference type="ARBA" id="ARBA00022918"/>
    </source>
</evidence>
<comment type="catalytic activity">
    <reaction evidence="13">
        <text>DNA(n) + a 2'-deoxyribonucleoside 5'-triphosphate = DNA(n+1) + diphosphate</text>
        <dbReference type="Rhea" id="RHEA:22508"/>
        <dbReference type="Rhea" id="RHEA-COMP:17339"/>
        <dbReference type="Rhea" id="RHEA-COMP:17340"/>
        <dbReference type="ChEBI" id="CHEBI:33019"/>
        <dbReference type="ChEBI" id="CHEBI:61560"/>
        <dbReference type="ChEBI" id="CHEBI:173112"/>
        <dbReference type="EC" id="2.7.7.49"/>
    </reaction>
</comment>
<dbReference type="GO" id="GO:0046872">
    <property type="term" value="F:metal ion binding"/>
    <property type="evidence" value="ECO:0007669"/>
    <property type="project" value="UniProtKB-KW"/>
</dbReference>
<dbReference type="GO" id="GO:0015074">
    <property type="term" value="P:DNA integration"/>
    <property type="evidence" value="ECO:0007669"/>
    <property type="project" value="UniProtKB-KW"/>
</dbReference>
<protein>
    <recommendedName>
        <fullName evidence="15">Integrase catalytic domain-containing protein</fullName>
    </recommendedName>
</protein>
<dbReference type="InterPro" id="IPR039537">
    <property type="entry name" value="Retrotran_Ty1/copia-like"/>
</dbReference>
<evidence type="ECO:0000313" key="17">
    <source>
        <dbReference type="Proteomes" id="UP000765509"/>
    </source>
</evidence>
<evidence type="ECO:0000313" key="16">
    <source>
        <dbReference type="EMBL" id="MBW0579710.1"/>
    </source>
</evidence>
<reference evidence="16" key="1">
    <citation type="submission" date="2021-03" db="EMBL/GenBank/DDBJ databases">
        <title>Draft genome sequence of rust myrtle Austropuccinia psidii MF-1, a brazilian biotype.</title>
        <authorList>
            <person name="Quecine M.C."/>
            <person name="Pachon D.M.R."/>
            <person name="Bonatelli M.L."/>
            <person name="Correr F.H."/>
            <person name="Franceschini L.M."/>
            <person name="Leite T.F."/>
            <person name="Margarido G.R.A."/>
            <person name="Almeida C.A."/>
            <person name="Ferrarezi J.A."/>
            <person name="Labate C.A."/>
        </authorList>
    </citation>
    <scope>NUCLEOTIDE SEQUENCE</scope>
    <source>
        <strain evidence="16">MF-1</strain>
    </source>
</reference>
<keyword evidence="6" id="KW-0378">Hydrolase</keyword>
<dbReference type="AlphaFoldDB" id="A0A9Q3Q0C2"/>
<evidence type="ECO:0000256" key="2">
    <source>
        <dbReference type="ARBA" id="ARBA00022695"/>
    </source>
</evidence>
<dbReference type="GO" id="GO:0003723">
    <property type="term" value="F:RNA binding"/>
    <property type="evidence" value="ECO:0007669"/>
    <property type="project" value="UniProtKB-KW"/>
</dbReference>
<dbReference type="PANTHER" id="PTHR42648:SF11">
    <property type="entry name" value="TRANSPOSON TY4-P GAG-POL POLYPROTEIN"/>
    <property type="match status" value="1"/>
</dbReference>
<dbReference type="GO" id="GO:0003887">
    <property type="term" value="F:DNA-directed DNA polymerase activity"/>
    <property type="evidence" value="ECO:0007669"/>
    <property type="project" value="UniProtKB-KW"/>
</dbReference>
<keyword evidence="11" id="KW-0239">DNA-directed DNA polymerase</keyword>